<reference evidence="8" key="1">
    <citation type="submission" date="2020-06" db="EMBL/GenBank/DDBJ databases">
        <authorList>
            <person name="Li T."/>
            <person name="Hu X."/>
            <person name="Zhang T."/>
            <person name="Song X."/>
            <person name="Zhang H."/>
            <person name="Dai N."/>
            <person name="Sheng W."/>
            <person name="Hou X."/>
            <person name="Wei L."/>
        </authorList>
    </citation>
    <scope>NUCLEOTIDE SEQUENCE</scope>
    <source>
        <strain evidence="8">G01</strain>
        <tissue evidence="8">Leaf</tissue>
    </source>
</reference>
<dbReference type="GO" id="GO:0060320">
    <property type="term" value="P:rejection of self pollen"/>
    <property type="evidence" value="ECO:0007669"/>
    <property type="project" value="UniProtKB-KW"/>
</dbReference>
<gene>
    <name evidence="8" type="ORF">Sangu_1882700</name>
</gene>
<reference evidence="8" key="2">
    <citation type="journal article" date="2024" name="Plant">
        <title>Genomic evolution and insights into agronomic trait innovations of Sesamum species.</title>
        <authorList>
            <person name="Miao H."/>
            <person name="Wang L."/>
            <person name="Qu L."/>
            <person name="Liu H."/>
            <person name="Sun Y."/>
            <person name="Le M."/>
            <person name="Wang Q."/>
            <person name="Wei S."/>
            <person name="Zheng Y."/>
            <person name="Lin W."/>
            <person name="Duan Y."/>
            <person name="Cao H."/>
            <person name="Xiong S."/>
            <person name="Wang X."/>
            <person name="Wei L."/>
            <person name="Li C."/>
            <person name="Ma Q."/>
            <person name="Ju M."/>
            <person name="Zhao R."/>
            <person name="Li G."/>
            <person name="Mu C."/>
            <person name="Tian Q."/>
            <person name="Mei H."/>
            <person name="Zhang T."/>
            <person name="Gao T."/>
            <person name="Zhang H."/>
        </authorList>
    </citation>
    <scope>NUCLEOTIDE SEQUENCE</scope>
    <source>
        <strain evidence="8">G01</strain>
    </source>
</reference>
<dbReference type="InterPro" id="IPR010264">
    <property type="entry name" value="Self-incomp_S1"/>
</dbReference>
<evidence type="ECO:0000256" key="3">
    <source>
        <dbReference type="ARBA" id="ARBA00022471"/>
    </source>
</evidence>
<dbReference type="PANTHER" id="PTHR31232">
    <property type="match status" value="1"/>
</dbReference>
<sequence>MGGRHSYAHGDHLASDHHSTLLPELPVPDHIPGNPSGQCASQRRRATIDKDPDGQPGDDDSHTYDVRIINGFSNNSSLPLVVWCVSEDAGDIGGRALQERDDYGWTVKTGLFWSSSRFVCTMKWDGKRKKFEAFRSSRDRYRCGARRECFWLVKEDGFYFSNDDGVNWIKDFPWV</sequence>
<keyword evidence="5" id="KW-0732">Signal</keyword>
<protein>
    <recommendedName>
        <fullName evidence="6">S-protein homolog</fullName>
    </recommendedName>
</protein>
<comment type="subcellular location">
    <subcellularLocation>
        <location evidence="1 6">Secreted</location>
    </subcellularLocation>
</comment>
<name>A0AAW2LU55_9LAMI</name>
<feature type="compositionally biased region" description="Basic and acidic residues" evidence="7">
    <location>
        <begin position="8"/>
        <end position="19"/>
    </location>
</feature>
<feature type="region of interest" description="Disordered" evidence="7">
    <location>
        <begin position="1"/>
        <end position="62"/>
    </location>
</feature>
<proteinExistence type="inferred from homology"/>
<evidence type="ECO:0000256" key="5">
    <source>
        <dbReference type="ARBA" id="ARBA00022729"/>
    </source>
</evidence>
<dbReference type="EMBL" id="JACGWK010000012">
    <property type="protein sequence ID" value="KAL0322634.1"/>
    <property type="molecule type" value="Genomic_DNA"/>
</dbReference>
<organism evidence="8">
    <name type="scientific">Sesamum angustifolium</name>
    <dbReference type="NCBI Taxonomy" id="2727405"/>
    <lineage>
        <taxon>Eukaryota</taxon>
        <taxon>Viridiplantae</taxon>
        <taxon>Streptophyta</taxon>
        <taxon>Embryophyta</taxon>
        <taxon>Tracheophyta</taxon>
        <taxon>Spermatophyta</taxon>
        <taxon>Magnoliopsida</taxon>
        <taxon>eudicotyledons</taxon>
        <taxon>Gunneridae</taxon>
        <taxon>Pentapetalae</taxon>
        <taxon>asterids</taxon>
        <taxon>lamiids</taxon>
        <taxon>Lamiales</taxon>
        <taxon>Pedaliaceae</taxon>
        <taxon>Sesamum</taxon>
    </lineage>
</organism>
<evidence type="ECO:0000256" key="2">
    <source>
        <dbReference type="ARBA" id="ARBA00005581"/>
    </source>
</evidence>
<dbReference type="Pfam" id="PF05938">
    <property type="entry name" value="Self-incomp_S1"/>
    <property type="match status" value="1"/>
</dbReference>
<comment type="similarity">
    <text evidence="2 6">Belongs to the plant self-incompatibility (S1) protein family.</text>
</comment>
<dbReference type="GO" id="GO:0005576">
    <property type="term" value="C:extracellular region"/>
    <property type="evidence" value="ECO:0007669"/>
    <property type="project" value="UniProtKB-SubCell"/>
</dbReference>
<evidence type="ECO:0000256" key="6">
    <source>
        <dbReference type="RuleBase" id="RU367044"/>
    </source>
</evidence>
<evidence type="ECO:0000256" key="4">
    <source>
        <dbReference type="ARBA" id="ARBA00022525"/>
    </source>
</evidence>
<keyword evidence="4 6" id="KW-0964">Secreted</keyword>
<evidence type="ECO:0000313" key="8">
    <source>
        <dbReference type="EMBL" id="KAL0322634.1"/>
    </source>
</evidence>
<feature type="compositionally biased region" description="Basic and acidic residues" evidence="7">
    <location>
        <begin position="46"/>
        <end position="62"/>
    </location>
</feature>
<dbReference type="PANTHER" id="PTHR31232:SF8">
    <property type="entry name" value="S-PROTEIN HOMOLOG"/>
    <property type="match status" value="1"/>
</dbReference>
<accession>A0AAW2LU55</accession>
<dbReference type="AlphaFoldDB" id="A0AAW2LU55"/>
<keyword evidence="3 6" id="KW-0713">Self-incompatibility</keyword>
<comment type="caution">
    <text evidence="8">The sequence shown here is derived from an EMBL/GenBank/DDBJ whole genome shotgun (WGS) entry which is preliminary data.</text>
</comment>
<evidence type="ECO:0000256" key="7">
    <source>
        <dbReference type="SAM" id="MobiDB-lite"/>
    </source>
</evidence>
<evidence type="ECO:0000256" key="1">
    <source>
        <dbReference type="ARBA" id="ARBA00004613"/>
    </source>
</evidence>